<reference evidence="3 4" key="1">
    <citation type="submission" date="2019-03" db="EMBL/GenBank/DDBJ databases">
        <title>Three New Species of Nocardioides, Nocardioides euryhalodurans sp. nov., Nocardioides seonyuensis sp. nov. and Nocardioides eburneoflavus sp. nov. Iolated from Soil.</title>
        <authorList>
            <person name="Roh S.G."/>
            <person name="Lee C."/>
            <person name="Kim M.-K."/>
            <person name="Kim S.B."/>
        </authorList>
    </citation>
    <scope>NUCLEOTIDE SEQUENCE [LARGE SCALE GENOMIC DNA]</scope>
    <source>
        <strain evidence="3 4">MMS17-SY207-3</strain>
    </source>
</reference>
<feature type="transmembrane region" description="Helical" evidence="2">
    <location>
        <begin position="184"/>
        <end position="204"/>
    </location>
</feature>
<organism evidence="3 4">
    <name type="scientific">Nocardioides seonyuensis</name>
    <dbReference type="NCBI Taxonomy" id="2518371"/>
    <lineage>
        <taxon>Bacteria</taxon>
        <taxon>Bacillati</taxon>
        <taxon>Actinomycetota</taxon>
        <taxon>Actinomycetes</taxon>
        <taxon>Propionibacteriales</taxon>
        <taxon>Nocardioidaceae</taxon>
        <taxon>Nocardioides</taxon>
    </lineage>
</organism>
<keyword evidence="4" id="KW-1185">Reference proteome</keyword>
<keyword evidence="2" id="KW-1133">Transmembrane helix</keyword>
<evidence type="ECO:0000256" key="1">
    <source>
        <dbReference type="SAM" id="MobiDB-lite"/>
    </source>
</evidence>
<evidence type="ECO:0000256" key="2">
    <source>
        <dbReference type="SAM" id="Phobius"/>
    </source>
</evidence>
<feature type="transmembrane region" description="Helical" evidence="2">
    <location>
        <begin position="126"/>
        <end position="146"/>
    </location>
</feature>
<dbReference type="EMBL" id="CP038436">
    <property type="protein sequence ID" value="QBX55169.1"/>
    <property type="molecule type" value="Genomic_DNA"/>
</dbReference>
<feature type="compositionally biased region" description="Acidic residues" evidence="1">
    <location>
        <begin position="1"/>
        <end position="16"/>
    </location>
</feature>
<protein>
    <submittedName>
        <fullName evidence="3">Uncharacterized protein</fullName>
    </submittedName>
</protein>
<gene>
    <name evidence="3" type="ORF">EXE58_06680</name>
</gene>
<dbReference type="Proteomes" id="UP000294853">
    <property type="component" value="Chromosome"/>
</dbReference>
<feature type="region of interest" description="Disordered" evidence="1">
    <location>
        <begin position="1"/>
        <end position="77"/>
    </location>
</feature>
<feature type="transmembrane region" description="Helical" evidence="2">
    <location>
        <begin position="158"/>
        <end position="177"/>
    </location>
</feature>
<dbReference type="KEGG" id="nsn:EXE58_06680"/>
<name>A0A4P7IDE1_9ACTN</name>
<feature type="transmembrane region" description="Helical" evidence="2">
    <location>
        <begin position="92"/>
        <end position="114"/>
    </location>
</feature>
<feature type="compositionally biased region" description="Pro residues" evidence="1">
    <location>
        <begin position="56"/>
        <end position="68"/>
    </location>
</feature>
<sequence length="212" mass="22219">MADDRDDDRAEQDEPSLEMPSLGMPSLSLRRKKGKAEQPAPEPHPEPEPVATRQSAPPPVAPAAPRPGPEPRPEPVRRPARDVVRLPQLPGIAAALVTGAVVGLLAVASVWLSATACEAARGTSSCGGGPGLVILVATVLLLAYLGGWMLRGFGLLEAGSTSFLGLGTAVVVLLAFFSQSFDEVWMVVVAPVVTMAGYTLAWWVTHQLATDD</sequence>
<dbReference type="AlphaFoldDB" id="A0A4P7IDE1"/>
<evidence type="ECO:0000313" key="4">
    <source>
        <dbReference type="Proteomes" id="UP000294853"/>
    </source>
</evidence>
<keyword evidence="2" id="KW-0812">Transmembrane</keyword>
<keyword evidence="2" id="KW-0472">Membrane</keyword>
<proteinExistence type="predicted"/>
<dbReference type="SUPFAM" id="SSF103473">
    <property type="entry name" value="MFS general substrate transporter"/>
    <property type="match status" value="1"/>
</dbReference>
<dbReference type="InterPro" id="IPR036259">
    <property type="entry name" value="MFS_trans_sf"/>
</dbReference>
<dbReference type="RefSeq" id="WP_135267137.1">
    <property type="nucleotide sequence ID" value="NZ_CP038436.1"/>
</dbReference>
<accession>A0A4P7IDE1</accession>
<evidence type="ECO:0000313" key="3">
    <source>
        <dbReference type="EMBL" id="QBX55169.1"/>
    </source>
</evidence>